<dbReference type="PANTHER" id="PTHR37984">
    <property type="entry name" value="PROTEIN CBG26694"/>
    <property type="match status" value="1"/>
</dbReference>
<dbReference type="Gene3D" id="3.10.10.10">
    <property type="entry name" value="HIV Type 1 Reverse Transcriptase, subunit A, domain 1"/>
    <property type="match status" value="1"/>
</dbReference>
<protein>
    <recommendedName>
        <fullName evidence="1">Reverse transcriptase domain-containing protein</fullName>
    </recommendedName>
</protein>
<dbReference type="InterPro" id="IPR000477">
    <property type="entry name" value="RT_dom"/>
</dbReference>
<dbReference type="EnsemblMetazoa" id="Aqu2.1.01028_001">
    <property type="protein sequence ID" value="Aqu2.1.01028_001"/>
    <property type="gene ID" value="Aqu2.1.01028"/>
</dbReference>
<dbReference type="InterPro" id="IPR041577">
    <property type="entry name" value="RT_RNaseH_2"/>
</dbReference>
<proteinExistence type="predicted"/>
<evidence type="ECO:0000313" key="2">
    <source>
        <dbReference type="EnsemblMetazoa" id="Aqu2.1.01028_001"/>
    </source>
</evidence>
<dbReference type="PANTHER" id="PTHR37984:SF13">
    <property type="entry name" value="RIBONUCLEASE H"/>
    <property type="match status" value="1"/>
</dbReference>
<name>A0A1X7SG67_AMPQE</name>
<dbReference type="OMA" id="FTIVNTH"/>
<dbReference type="InterPro" id="IPR043502">
    <property type="entry name" value="DNA/RNA_pol_sf"/>
</dbReference>
<organism evidence="2">
    <name type="scientific">Amphimedon queenslandica</name>
    <name type="common">Sponge</name>
    <dbReference type="NCBI Taxonomy" id="400682"/>
    <lineage>
        <taxon>Eukaryota</taxon>
        <taxon>Metazoa</taxon>
        <taxon>Porifera</taxon>
        <taxon>Demospongiae</taxon>
        <taxon>Heteroscleromorpha</taxon>
        <taxon>Haplosclerida</taxon>
        <taxon>Niphatidae</taxon>
        <taxon>Amphimedon</taxon>
    </lineage>
</organism>
<feature type="domain" description="Reverse transcriptase" evidence="1">
    <location>
        <begin position="85"/>
        <end position="263"/>
    </location>
</feature>
<dbReference type="FunFam" id="3.30.70.270:FF:000026">
    <property type="entry name" value="Transposon Ty3-G Gag-Pol polyprotein"/>
    <property type="match status" value="1"/>
</dbReference>
<accession>A0A1X7SG67</accession>
<dbReference type="OrthoDB" id="775972at2759"/>
<dbReference type="Pfam" id="PF00078">
    <property type="entry name" value="RVT_1"/>
    <property type="match status" value="1"/>
</dbReference>
<dbReference type="SUPFAM" id="SSF56672">
    <property type="entry name" value="DNA/RNA polymerases"/>
    <property type="match status" value="1"/>
</dbReference>
<reference evidence="2" key="1">
    <citation type="submission" date="2017-05" db="UniProtKB">
        <authorList>
            <consortium name="EnsemblMetazoa"/>
        </authorList>
    </citation>
    <scope>IDENTIFICATION</scope>
</reference>
<dbReference type="PROSITE" id="PS50878">
    <property type="entry name" value="RT_POL"/>
    <property type="match status" value="1"/>
</dbReference>
<dbReference type="InParanoid" id="A0A1X7SG67"/>
<dbReference type="FunFam" id="3.10.20.370:FF:000001">
    <property type="entry name" value="Retrovirus-related Pol polyprotein from transposon 17.6-like protein"/>
    <property type="match status" value="1"/>
</dbReference>
<evidence type="ECO:0000259" key="1">
    <source>
        <dbReference type="PROSITE" id="PS50878"/>
    </source>
</evidence>
<dbReference type="AlphaFoldDB" id="A0A1X7SG67"/>
<dbReference type="InterPro" id="IPR043128">
    <property type="entry name" value="Rev_trsase/Diguanyl_cyclase"/>
</dbReference>
<dbReference type="Gene3D" id="3.30.70.270">
    <property type="match status" value="2"/>
</dbReference>
<dbReference type="eggNOG" id="KOG0017">
    <property type="taxonomic scope" value="Eukaryota"/>
</dbReference>
<dbReference type="InterPro" id="IPR050951">
    <property type="entry name" value="Retrovirus_Pol_polyprotein"/>
</dbReference>
<dbReference type="Pfam" id="PF17919">
    <property type="entry name" value="RT_RNaseH_2"/>
    <property type="match status" value="1"/>
</dbReference>
<dbReference type="CDD" id="cd01647">
    <property type="entry name" value="RT_LTR"/>
    <property type="match status" value="1"/>
</dbReference>
<sequence>PLLGRNWLSGLKLDWQHIFKVESNRSLQDVLNRFNEVFNEGLGTVLGVKAKIHVSPQATPIFHKARPVPYSLKSKIEDELDRLLREGIIEPVRFSNWAAPIVPVPKGDGTIRICGDYKVTTNRVASLDKYPLPRIEDLFASLSGGQTFSKLDLSHAYQQVELEEDSREFTIVNTHKGLFQYNRLPFGIASAPSIFQRVMDTLLQGIPGVCVYLDDILISGQSEEEHLARLSEVLRRLAESGMRLKKEKCSFLLSSVEYLGHVISSKGLSTSDTKVAAISNAPSPTNVSELRSFLGMVNYYGKFLPDLATVLSPLYSLLQKNKAWSWEEPQETAFRSIKELLKSSRVLVHFDPNLPLVLSCDASPYGVGAVLAHKMPDGEERPVGFASRSLTLTERKYSQLDKEALAIIFG</sequence>